<dbReference type="GO" id="GO:0000324">
    <property type="term" value="C:fungal-type vacuole"/>
    <property type="evidence" value="ECO:0007669"/>
    <property type="project" value="TreeGrafter"/>
</dbReference>
<dbReference type="AlphaFoldDB" id="A0AAN7WPC9"/>
<dbReference type="PANTHER" id="PTHR31002">
    <property type="entry name" value="SERIPAUPERIN"/>
    <property type="match status" value="1"/>
</dbReference>
<protein>
    <recommendedName>
        <fullName evidence="5">Temperature shock-inducible protein 1</fullName>
    </recommendedName>
</protein>
<feature type="chain" id="PRO_5042997272" description="Temperature shock-inducible protein 1" evidence="2">
    <location>
        <begin position="22"/>
        <end position="234"/>
    </location>
</feature>
<evidence type="ECO:0000313" key="3">
    <source>
        <dbReference type="EMBL" id="KAK5780462.1"/>
    </source>
</evidence>
<keyword evidence="2" id="KW-0732">Signal</keyword>
<reference evidence="4" key="1">
    <citation type="submission" date="2023-07" db="EMBL/GenBank/DDBJ databases">
        <title>A draft genome of Kazachstania heterogenica Y-27499.</title>
        <authorList>
            <person name="Donic C."/>
            <person name="Kralova J.S."/>
            <person name="Fidel L."/>
            <person name="Ben-Dor S."/>
            <person name="Jung S."/>
        </authorList>
    </citation>
    <scope>NUCLEOTIDE SEQUENCE [LARGE SCALE GENOMIC DNA]</scope>
    <source>
        <strain evidence="4">Y27499</strain>
    </source>
</reference>
<evidence type="ECO:0000256" key="1">
    <source>
        <dbReference type="SAM" id="MobiDB-lite"/>
    </source>
</evidence>
<name>A0AAN7WPC9_9SACH</name>
<dbReference type="InterPro" id="IPR000992">
    <property type="entry name" value="SRP1_TIP1"/>
</dbReference>
<dbReference type="GO" id="GO:0005199">
    <property type="term" value="F:structural constituent of cell wall"/>
    <property type="evidence" value="ECO:0007669"/>
    <property type="project" value="TreeGrafter"/>
</dbReference>
<accession>A0AAN7WPC9</accession>
<feature type="region of interest" description="Disordered" evidence="1">
    <location>
        <begin position="140"/>
        <end position="214"/>
    </location>
</feature>
<feature type="signal peptide" evidence="2">
    <location>
        <begin position="1"/>
        <end position="21"/>
    </location>
</feature>
<feature type="compositionally biased region" description="Low complexity" evidence="1">
    <location>
        <begin position="140"/>
        <end position="210"/>
    </location>
</feature>
<dbReference type="Pfam" id="PF00660">
    <property type="entry name" value="SRP1_TIP1"/>
    <property type="match status" value="1"/>
</dbReference>
<evidence type="ECO:0000313" key="4">
    <source>
        <dbReference type="Proteomes" id="UP001306508"/>
    </source>
</evidence>
<dbReference type="PANTHER" id="PTHR31002:SF34">
    <property type="entry name" value="CELL WALL PROTEIN CWP1-RELATED"/>
    <property type="match status" value="1"/>
</dbReference>
<dbReference type="Proteomes" id="UP001306508">
    <property type="component" value="Unassembled WGS sequence"/>
</dbReference>
<dbReference type="EMBL" id="JAWIZZ010000041">
    <property type="protein sequence ID" value="KAK5780462.1"/>
    <property type="molecule type" value="Genomic_DNA"/>
</dbReference>
<evidence type="ECO:0008006" key="5">
    <source>
        <dbReference type="Google" id="ProtNLM"/>
    </source>
</evidence>
<keyword evidence="4" id="KW-1185">Reference proteome</keyword>
<gene>
    <name evidence="3" type="ORF">RI543_002221</name>
</gene>
<comment type="caution">
    <text evidence="3">The sequence shown here is derived from an EMBL/GenBank/DDBJ whole genome shotgun (WGS) entry which is preliminary data.</text>
</comment>
<dbReference type="GO" id="GO:0009277">
    <property type="term" value="C:fungal-type cell wall"/>
    <property type="evidence" value="ECO:0007669"/>
    <property type="project" value="TreeGrafter"/>
</dbReference>
<dbReference type="GO" id="GO:0031505">
    <property type="term" value="P:fungal-type cell wall organization"/>
    <property type="evidence" value="ECO:0007669"/>
    <property type="project" value="TreeGrafter"/>
</dbReference>
<sequence length="234" mass="23285">MKFSAASVSAAAALFASVASAMTNEQVQEINAIVDDIKSHQAEYIALEMNPPAGFTLPPALIQLYAQVLTYTDDSYTTLFTTLDFSAIENTITHFSWYSDRLLPALESVRKEYSAESASISASASSVSSASSSSVASSSSSSASSSSSHSAASSSSSSSSASSSSSRSAASSSSSHSAASSSSSHSAASSSHSAASSSSSHSAASSSSSHPANGAEKVFIGMGAGVAAVAALLL</sequence>
<proteinExistence type="predicted"/>
<dbReference type="InterPro" id="IPR050788">
    <property type="entry name" value="Yeast_SRP1/TIP1_CWP"/>
</dbReference>
<organism evidence="3 4">
    <name type="scientific">Arxiozyma heterogenica</name>
    <dbReference type="NCBI Taxonomy" id="278026"/>
    <lineage>
        <taxon>Eukaryota</taxon>
        <taxon>Fungi</taxon>
        <taxon>Dikarya</taxon>
        <taxon>Ascomycota</taxon>
        <taxon>Saccharomycotina</taxon>
        <taxon>Saccharomycetes</taxon>
        <taxon>Saccharomycetales</taxon>
        <taxon>Saccharomycetaceae</taxon>
        <taxon>Arxiozyma</taxon>
    </lineage>
</organism>
<evidence type="ECO:0000256" key="2">
    <source>
        <dbReference type="SAM" id="SignalP"/>
    </source>
</evidence>